<name>A0A974PWB3_9RHOO</name>
<feature type="domain" description="RNase H type-1" evidence="1">
    <location>
        <begin position="7"/>
        <end position="142"/>
    </location>
</feature>
<evidence type="ECO:0000259" key="1">
    <source>
        <dbReference type="PROSITE" id="PS50879"/>
    </source>
</evidence>
<dbReference type="GO" id="GO:0004523">
    <property type="term" value="F:RNA-DNA hybrid ribonuclease activity"/>
    <property type="evidence" value="ECO:0007669"/>
    <property type="project" value="InterPro"/>
</dbReference>
<proteinExistence type="predicted"/>
<dbReference type="EMBL" id="CP064781">
    <property type="protein sequence ID" value="QRJ62165.1"/>
    <property type="molecule type" value="Genomic_DNA"/>
</dbReference>
<keyword evidence="3" id="KW-1185">Reference proteome</keyword>
<accession>A0A974PWB3</accession>
<dbReference type="Proteomes" id="UP000663444">
    <property type="component" value="Chromosome"/>
</dbReference>
<dbReference type="Gene3D" id="3.30.420.10">
    <property type="entry name" value="Ribonuclease H-like superfamily/Ribonuclease H"/>
    <property type="match status" value="1"/>
</dbReference>
<keyword evidence="2" id="KW-0548">Nucleotidyltransferase</keyword>
<dbReference type="AlphaFoldDB" id="A0A974PWB3"/>
<dbReference type="InterPro" id="IPR036397">
    <property type="entry name" value="RNaseH_sf"/>
</dbReference>
<dbReference type="SUPFAM" id="SSF53098">
    <property type="entry name" value="Ribonuclease H-like"/>
    <property type="match status" value="1"/>
</dbReference>
<dbReference type="Pfam" id="PF13456">
    <property type="entry name" value="RVT_3"/>
    <property type="match status" value="1"/>
</dbReference>
<evidence type="ECO:0000313" key="3">
    <source>
        <dbReference type="Proteomes" id="UP000663444"/>
    </source>
</evidence>
<keyword evidence="2" id="KW-0808">Transferase</keyword>
<dbReference type="KEGG" id="ares:IWH25_10155"/>
<keyword evidence="2" id="KW-0695">RNA-directed DNA polymerase</keyword>
<dbReference type="GO" id="GO:0003964">
    <property type="term" value="F:RNA-directed DNA polymerase activity"/>
    <property type="evidence" value="ECO:0007669"/>
    <property type="project" value="UniProtKB-KW"/>
</dbReference>
<dbReference type="PROSITE" id="PS50879">
    <property type="entry name" value="RNASE_H_1"/>
    <property type="match status" value="1"/>
</dbReference>
<dbReference type="InterPro" id="IPR012337">
    <property type="entry name" value="RNaseH-like_sf"/>
</dbReference>
<dbReference type="RefSeq" id="WP_203385693.1">
    <property type="nucleotide sequence ID" value="NZ_CP064781.1"/>
</dbReference>
<dbReference type="InterPro" id="IPR002156">
    <property type="entry name" value="RNaseH_domain"/>
</dbReference>
<reference evidence="2" key="1">
    <citation type="submission" date="2020-11" db="EMBL/GenBank/DDBJ databases">
        <title>Azospira restricta DSM 18626 genome sequence.</title>
        <authorList>
            <person name="Moe W.M."/>
        </authorList>
    </citation>
    <scope>NUCLEOTIDE SEQUENCE</scope>
    <source>
        <strain evidence="2">DSM 18626</strain>
    </source>
</reference>
<dbReference type="GO" id="GO:0003676">
    <property type="term" value="F:nucleic acid binding"/>
    <property type="evidence" value="ECO:0007669"/>
    <property type="project" value="InterPro"/>
</dbReference>
<dbReference type="InterPro" id="IPR053151">
    <property type="entry name" value="RNase_H-like"/>
</dbReference>
<gene>
    <name evidence="2" type="ORF">IWH25_10155</name>
</gene>
<organism evidence="2 3">
    <name type="scientific">Azospira restricta</name>
    <dbReference type="NCBI Taxonomy" id="404405"/>
    <lineage>
        <taxon>Bacteria</taxon>
        <taxon>Pseudomonadati</taxon>
        <taxon>Pseudomonadota</taxon>
        <taxon>Betaproteobacteria</taxon>
        <taxon>Rhodocyclales</taxon>
        <taxon>Rhodocyclaceae</taxon>
        <taxon>Azospira</taxon>
    </lineage>
</organism>
<dbReference type="PANTHER" id="PTHR47723:SF19">
    <property type="entry name" value="POLYNUCLEOTIDYL TRANSFERASE, RIBONUCLEASE H-LIKE SUPERFAMILY PROTEIN"/>
    <property type="match status" value="1"/>
</dbReference>
<sequence>MQATIPPTRCCEAWVDGTALPNPGRMSIGLVLLAPDGTRQEISRRLGRSGCNNEAEACAIAAALAVAEAAGWRRILIRSDSRFAVDCLNGRDDTATPHLARLLADIRRTMADFESAGVIWLPRHRNHDADRLARAAQGLPPKTDARRK</sequence>
<protein>
    <submittedName>
        <fullName evidence="2">Reverse transcriptase-like protein</fullName>
    </submittedName>
</protein>
<evidence type="ECO:0000313" key="2">
    <source>
        <dbReference type="EMBL" id="QRJ62165.1"/>
    </source>
</evidence>
<dbReference type="PANTHER" id="PTHR47723">
    <property type="entry name" value="OS05G0353850 PROTEIN"/>
    <property type="match status" value="1"/>
</dbReference>